<dbReference type="InterPro" id="IPR001451">
    <property type="entry name" value="Hexapep"/>
</dbReference>
<name>A0A381EAF5_9GAMM</name>
<dbReference type="InterPro" id="IPR053376">
    <property type="entry name" value="Serine_acetyltransferase"/>
</dbReference>
<protein>
    <recommendedName>
        <fullName evidence="6">Serine acetyltransferase</fullName>
        <ecNumber evidence="6">2.3.1.30</ecNumber>
    </recommendedName>
</protein>
<sequence>MNWFQLIREDFSVVFARDPAVRSRWAVLTLHSGFRAVVHYRMQHALWGIGLHWLARWLSLWSRWTTGVEIHPAVHVGRRFFIDHGMGIVIGETAELGDDVSMYQGVTLGGTTWNEGKRHPTIGSNVILGAGAKVLGAVTVHDHARVGSNAVVVKDVESYTTVVGVPARAVRIRNEDGEKFEAYAVGHDAPDPVMTMLEQLSERVAKLEAENVALRQGNGQR</sequence>
<dbReference type="SUPFAM" id="SSF51161">
    <property type="entry name" value="Trimeric LpxA-like enzymes"/>
    <property type="match status" value="1"/>
</dbReference>
<evidence type="ECO:0000313" key="7">
    <source>
        <dbReference type="EMBL" id="SUX23930.1"/>
    </source>
</evidence>
<accession>A0A381EAF5</accession>
<keyword evidence="2" id="KW-0028">Amino-acid biosynthesis</keyword>
<dbReference type="InterPro" id="IPR045304">
    <property type="entry name" value="LbH_SAT"/>
</dbReference>
<dbReference type="RefSeq" id="WP_115611858.1">
    <property type="nucleotide sequence ID" value="NZ_JBHLZC010000002.1"/>
</dbReference>
<evidence type="ECO:0000313" key="8">
    <source>
        <dbReference type="Proteomes" id="UP000254572"/>
    </source>
</evidence>
<dbReference type="NCBIfam" id="NF041874">
    <property type="entry name" value="EPS_EpsC"/>
    <property type="match status" value="1"/>
</dbReference>
<proteinExistence type="inferred from homology"/>
<dbReference type="PIRSF" id="PIRSF000441">
    <property type="entry name" value="CysE"/>
    <property type="match status" value="1"/>
</dbReference>
<dbReference type="OrthoDB" id="9801456at2"/>
<dbReference type="NCBIfam" id="TIGR01172">
    <property type="entry name" value="cysE"/>
    <property type="match status" value="1"/>
</dbReference>
<evidence type="ECO:0000256" key="5">
    <source>
        <dbReference type="ARBA" id="ARBA00049486"/>
    </source>
</evidence>
<evidence type="ECO:0000256" key="6">
    <source>
        <dbReference type="PIRNR" id="PIRNR000441"/>
    </source>
</evidence>
<dbReference type="EC" id="2.3.1.30" evidence="6"/>
<evidence type="ECO:0000256" key="3">
    <source>
        <dbReference type="ARBA" id="ARBA00022679"/>
    </source>
</evidence>
<dbReference type="Pfam" id="PF00132">
    <property type="entry name" value="Hexapep"/>
    <property type="match status" value="1"/>
</dbReference>
<keyword evidence="8" id="KW-1185">Reference proteome</keyword>
<dbReference type="Proteomes" id="UP000254572">
    <property type="component" value="Unassembled WGS sequence"/>
</dbReference>
<dbReference type="CDD" id="cd03354">
    <property type="entry name" value="LbH_SAT"/>
    <property type="match status" value="1"/>
</dbReference>
<organism evidence="7 8">
    <name type="scientific">Cardiobacterium valvarum</name>
    <dbReference type="NCBI Taxonomy" id="194702"/>
    <lineage>
        <taxon>Bacteria</taxon>
        <taxon>Pseudomonadati</taxon>
        <taxon>Pseudomonadota</taxon>
        <taxon>Gammaproteobacteria</taxon>
        <taxon>Cardiobacteriales</taxon>
        <taxon>Cardiobacteriaceae</taxon>
        <taxon>Cardiobacterium</taxon>
    </lineage>
</organism>
<keyword evidence="4 6" id="KW-0012">Acyltransferase</keyword>
<evidence type="ECO:0000256" key="4">
    <source>
        <dbReference type="ARBA" id="ARBA00023315"/>
    </source>
</evidence>
<gene>
    <name evidence="7" type="primary">cysE</name>
    <name evidence="7" type="ORF">NCTC13294_01623</name>
</gene>
<keyword evidence="3 6" id="KW-0808">Transferase</keyword>
<dbReference type="AlphaFoldDB" id="A0A381EAF5"/>
<dbReference type="GO" id="GO:0009001">
    <property type="term" value="F:serine O-acetyltransferase activity"/>
    <property type="evidence" value="ECO:0007669"/>
    <property type="project" value="UniProtKB-EC"/>
</dbReference>
<evidence type="ECO:0000256" key="1">
    <source>
        <dbReference type="ARBA" id="ARBA00007274"/>
    </source>
</evidence>
<comment type="similarity">
    <text evidence="1 6">Belongs to the transferase hexapeptide repeat family.</text>
</comment>
<dbReference type="EMBL" id="UFUW01000001">
    <property type="protein sequence ID" value="SUX23930.1"/>
    <property type="molecule type" value="Genomic_DNA"/>
</dbReference>
<dbReference type="InterPro" id="IPR005881">
    <property type="entry name" value="Ser_O-AcTrfase"/>
</dbReference>
<dbReference type="FunFam" id="2.160.10.10:FF:000007">
    <property type="entry name" value="Serine acetyltransferase"/>
    <property type="match status" value="1"/>
</dbReference>
<dbReference type="InterPro" id="IPR042122">
    <property type="entry name" value="Ser_AcTrfase_N_sf"/>
</dbReference>
<dbReference type="GO" id="GO:0005737">
    <property type="term" value="C:cytoplasm"/>
    <property type="evidence" value="ECO:0007669"/>
    <property type="project" value="InterPro"/>
</dbReference>
<comment type="catalytic activity">
    <reaction evidence="5 6">
        <text>L-serine + acetyl-CoA = O-acetyl-L-serine + CoA</text>
        <dbReference type="Rhea" id="RHEA:24560"/>
        <dbReference type="ChEBI" id="CHEBI:33384"/>
        <dbReference type="ChEBI" id="CHEBI:57287"/>
        <dbReference type="ChEBI" id="CHEBI:57288"/>
        <dbReference type="ChEBI" id="CHEBI:58340"/>
        <dbReference type="EC" id="2.3.1.30"/>
    </reaction>
</comment>
<dbReference type="GO" id="GO:0006535">
    <property type="term" value="P:cysteine biosynthetic process from serine"/>
    <property type="evidence" value="ECO:0007669"/>
    <property type="project" value="InterPro"/>
</dbReference>
<dbReference type="Gene3D" id="2.160.10.10">
    <property type="entry name" value="Hexapeptide repeat proteins"/>
    <property type="match status" value="1"/>
</dbReference>
<dbReference type="InterPro" id="IPR011004">
    <property type="entry name" value="Trimer_LpxA-like_sf"/>
</dbReference>
<dbReference type="Gene3D" id="1.10.3130.10">
    <property type="entry name" value="serine acetyltransferase, domain 1"/>
    <property type="match status" value="1"/>
</dbReference>
<reference evidence="7 8" key="1">
    <citation type="submission" date="2018-06" db="EMBL/GenBank/DDBJ databases">
        <authorList>
            <consortium name="Pathogen Informatics"/>
            <person name="Doyle S."/>
        </authorList>
    </citation>
    <scope>NUCLEOTIDE SEQUENCE [LARGE SCALE GENOMIC DNA]</scope>
    <source>
        <strain evidence="7 8">NCTC13294</strain>
    </source>
</reference>
<dbReference type="PANTHER" id="PTHR42811">
    <property type="entry name" value="SERINE ACETYLTRANSFERASE"/>
    <property type="match status" value="1"/>
</dbReference>
<evidence type="ECO:0000256" key="2">
    <source>
        <dbReference type="ARBA" id="ARBA00022605"/>
    </source>
</evidence>